<keyword evidence="2" id="KW-1185">Reference proteome</keyword>
<proteinExistence type="predicted"/>
<evidence type="ECO:0000313" key="2">
    <source>
        <dbReference type="Proteomes" id="UP001162030"/>
    </source>
</evidence>
<dbReference type="Proteomes" id="UP001162030">
    <property type="component" value="Chromosome"/>
</dbReference>
<sequence length="60" mass="6698">MHAQRQHPLYLRLKRDLIKKGLRLSSSLLKDMSLTGLKRDLIKKGLRPNCAASAAVIACV</sequence>
<dbReference type="EMBL" id="OX458333">
    <property type="protein sequence ID" value="CAI8773017.1"/>
    <property type="molecule type" value="Genomic_DNA"/>
</dbReference>
<protein>
    <submittedName>
        <fullName evidence="1">Uncharacterized protein</fullName>
    </submittedName>
</protein>
<accession>A0ABM9HYL3</accession>
<name>A0ABM9HYL3_9GAMM</name>
<organism evidence="1 2">
    <name type="scientific">Methylocaldum szegediense</name>
    <dbReference type="NCBI Taxonomy" id="73780"/>
    <lineage>
        <taxon>Bacteria</taxon>
        <taxon>Pseudomonadati</taxon>
        <taxon>Pseudomonadota</taxon>
        <taxon>Gammaproteobacteria</taxon>
        <taxon>Methylococcales</taxon>
        <taxon>Methylococcaceae</taxon>
        <taxon>Methylocaldum</taxon>
    </lineage>
</organism>
<reference evidence="1 2" key="1">
    <citation type="submission" date="2023-03" db="EMBL/GenBank/DDBJ databases">
        <authorList>
            <person name="Pearce D."/>
        </authorList>
    </citation>
    <scope>NUCLEOTIDE SEQUENCE [LARGE SCALE GENOMIC DNA]</scope>
    <source>
        <strain evidence="1">Msz</strain>
    </source>
</reference>
<gene>
    <name evidence="1" type="ORF">MSZNOR_1069</name>
</gene>
<evidence type="ECO:0000313" key="1">
    <source>
        <dbReference type="EMBL" id="CAI8773017.1"/>
    </source>
</evidence>